<feature type="chain" id="PRO_5040428264" evidence="4">
    <location>
        <begin position="22"/>
        <end position="646"/>
    </location>
</feature>
<organism evidence="6 7">
    <name type="scientific">Tothia fuscella</name>
    <dbReference type="NCBI Taxonomy" id="1048955"/>
    <lineage>
        <taxon>Eukaryota</taxon>
        <taxon>Fungi</taxon>
        <taxon>Dikarya</taxon>
        <taxon>Ascomycota</taxon>
        <taxon>Pezizomycotina</taxon>
        <taxon>Dothideomycetes</taxon>
        <taxon>Pleosporomycetidae</taxon>
        <taxon>Venturiales</taxon>
        <taxon>Cylindrosympodiaceae</taxon>
        <taxon>Tothia</taxon>
    </lineage>
</organism>
<reference evidence="6" key="1">
    <citation type="journal article" date="2020" name="Stud. Mycol.">
        <title>101 Dothideomycetes genomes: a test case for predicting lifestyles and emergence of pathogens.</title>
        <authorList>
            <person name="Haridas S."/>
            <person name="Albert R."/>
            <person name="Binder M."/>
            <person name="Bloem J."/>
            <person name="Labutti K."/>
            <person name="Salamov A."/>
            <person name="Andreopoulos B."/>
            <person name="Baker S."/>
            <person name="Barry K."/>
            <person name="Bills G."/>
            <person name="Bluhm B."/>
            <person name="Cannon C."/>
            <person name="Castanera R."/>
            <person name="Culley D."/>
            <person name="Daum C."/>
            <person name="Ezra D."/>
            <person name="Gonzalez J."/>
            <person name="Henrissat B."/>
            <person name="Kuo A."/>
            <person name="Liang C."/>
            <person name="Lipzen A."/>
            <person name="Lutzoni F."/>
            <person name="Magnuson J."/>
            <person name="Mondo S."/>
            <person name="Nolan M."/>
            <person name="Ohm R."/>
            <person name="Pangilinan J."/>
            <person name="Park H.-J."/>
            <person name="Ramirez L."/>
            <person name="Alfaro M."/>
            <person name="Sun H."/>
            <person name="Tritt A."/>
            <person name="Yoshinaga Y."/>
            <person name="Zwiers L.-H."/>
            <person name="Turgeon B."/>
            <person name="Goodwin S."/>
            <person name="Spatafora J."/>
            <person name="Crous P."/>
            <person name="Grigoriev I."/>
        </authorList>
    </citation>
    <scope>NUCLEOTIDE SEQUENCE</scope>
    <source>
        <strain evidence="6">CBS 130266</strain>
    </source>
</reference>
<feature type="region of interest" description="Disordered" evidence="3">
    <location>
        <begin position="612"/>
        <end position="635"/>
    </location>
</feature>
<dbReference type="PANTHER" id="PTHR13878">
    <property type="entry name" value="GULONOLACTONE OXIDASE"/>
    <property type="match status" value="1"/>
</dbReference>
<sequence length="646" mass="69337">MALFTRFTLSLLLLQLSLVVASPQRGDSHTLLPRKSEPKIASKLPAPAGCKKLSTDADWPSVEVVNADLPGWEPSMPDGKMKHPDYVYEAKTVASVQRAVRFAAKHNLRLSIFNTGHDFLGRNDAPSGVLLTVSGLKGTRVLESFTPSLNGAEPVDYKTVANTIKPSADKQAAATFGGGVTADELNHVLRKSGLYSIGAAHGSVSMAGGWSQTAGHAMLSSEYGLGADNILEYKVLTADGNLTIANAVSNPDLFWAMRGGGGGTWGVVVEATIKVYPTPKIISHFFWLNTTEYTDTKSIVAPATYLHTQFPMMTREGIQGYLFVYPNAIKAQLFAANKFANATNVRAVINPILEKMISMPGMDRQSLINVPPALGPLNISSTLGSLFGGGLANAPKSSTPRMASKLGRRHGPGGDMKYGVGIYDQDSRLLGEKELNDPRLEDVIRRAIPFDKPDGQIRVHLTTGGKVHEGGNETSVHPAWRRAIVHNVATGGNTPVADSFRELAPDTGAYANEAWIGNPDWKQTFWGPNYEKLSEIKQKWDPNMVFYVTPGINADLMVAKDGRLCNVQGPPVKMLRNAAPLGDNRNELVYPGDPVSFPVLFSAKGKVPAVGPLSGSPKPKDAITPTGPDPILPKLNGMKRGIHGLA</sequence>
<feature type="domain" description="FAD-binding PCMH-type" evidence="5">
    <location>
        <begin position="80"/>
        <end position="278"/>
    </location>
</feature>
<dbReference type="Gene3D" id="3.30.465.10">
    <property type="match status" value="2"/>
</dbReference>
<keyword evidence="2" id="KW-0560">Oxidoreductase</keyword>
<evidence type="ECO:0000256" key="4">
    <source>
        <dbReference type="SAM" id="SignalP"/>
    </source>
</evidence>
<dbReference type="InterPro" id="IPR016166">
    <property type="entry name" value="FAD-bd_PCMH"/>
</dbReference>
<evidence type="ECO:0000313" key="6">
    <source>
        <dbReference type="EMBL" id="KAF2422409.1"/>
    </source>
</evidence>
<dbReference type="EMBL" id="MU007091">
    <property type="protein sequence ID" value="KAF2422409.1"/>
    <property type="molecule type" value="Genomic_DNA"/>
</dbReference>
<gene>
    <name evidence="6" type="ORF">EJ08DRAFT_482262</name>
</gene>
<comment type="similarity">
    <text evidence="1">Belongs to the oxygen-dependent FAD-linked oxidoreductase family.</text>
</comment>
<evidence type="ECO:0000259" key="5">
    <source>
        <dbReference type="PROSITE" id="PS51387"/>
    </source>
</evidence>
<dbReference type="InterPro" id="IPR016169">
    <property type="entry name" value="FAD-bd_PCMH_sub2"/>
</dbReference>
<evidence type="ECO:0000313" key="7">
    <source>
        <dbReference type="Proteomes" id="UP000800235"/>
    </source>
</evidence>
<keyword evidence="7" id="KW-1185">Reference proteome</keyword>
<comment type="caution">
    <text evidence="6">The sequence shown here is derived from an EMBL/GenBank/DDBJ whole genome shotgun (WGS) entry which is preliminary data.</text>
</comment>
<dbReference type="OrthoDB" id="9983560at2759"/>
<evidence type="ECO:0000256" key="1">
    <source>
        <dbReference type="ARBA" id="ARBA00005466"/>
    </source>
</evidence>
<dbReference type="GO" id="GO:0071949">
    <property type="term" value="F:FAD binding"/>
    <property type="evidence" value="ECO:0007669"/>
    <property type="project" value="InterPro"/>
</dbReference>
<proteinExistence type="inferred from homology"/>
<feature type="signal peptide" evidence="4">
    <location>
        <begin position="1"/>
        <end position="21"/>
    </location>
</feature>
<dbReference type="InterPro" id="IPR006094">
    <property type="entry name" value="Oxid_FAD_bind_N"/>
</dbReference>
<evidence type="ECO:0000256" key="3">
    <source>
        <dbReference type="SAM" id="MobiDB-lite"/>
    </source>
</evidence>
<dbReference type="Proteomes" id="UP000800235">
    <property type="component" value="Unassembled WGS sequence"/>
</dbReference>
<name>A0A9P4NHT6_9PEZI</name>
<dbReference type="Pfam" id="PF01565">
    <property type="entry name" value="FAD_binding_4"/>
    <property type="match status" value="1"/>
</dbReference>
<protein>
    <submittedName>
        <fullName evidence="6">FAD-binding domain-containing protein</fullName>
    </submittedName>
</protein>
<dbReference type="Pfam" id="PF08031">
    <property type="entry name" value="BBE"/>
    <property type="match status" value="1"/>
</dbReference>
<dbReference type="PROSITE" id="PS51387">
    <property type="entry name" value="FAD_PCMH"/>
    <property type="match status" value="1"/>
</dbReference>
<dbReference type="SUPFAM" id="SSF56176">
    <property type="entry name" value="FAD-binding/transporter-associated domain-like"/>
    <property type="match status" value="1"/>
</dbReference>
<dbReference type="InterPro" id="IPR050432">
    <property type="entry name" value="FAD-linked_Oxidoreductases_BP"/>
</dbReference>
<keyword evidence="4" id="KW-0732">Signal</keyword>
<evidence type="ECO:0000256" key="2">
    <source>
        <dbReference type="ARBA" id="ARBA00023002"/>
    </source>
</evidence>
<accession>A0A9P4NHT6</accession>
<dbReference type="AlphaFoldDB" id="A0A9P4NHT6"/>
<dbReference type="InterPro" id="IPR036318">
    <property type="entry name" value="FAD-bd_PCMH-like_sf"/>
</dbReference>
<dbReference type="InterPro" id="IPR012951">
    <property type="entry name" value="BBE"/>
</dbReference>
<dbReference type="GO" id="GO:0016491">
    <property type="term" value="F:oxidoreductase activity"/>
    <property type="evidence" value="ECO:0007669"/>
    <property type="project" value="UniProtKB-KW"/>
</dbReference>
<dbReference type="PANTHER" id="PTHR13878:SF91">
    <property type="entry name" value="FAD BINDING DOMAIN PROTEIN (AFU_ORTHOLOGUE AFUA_6G12070)-RELATED"/>
    <property type="match status" value="1"/>
</dbReference>